<organism evidence="1 2">
    <name type="scientific">Capsulimonas corticalis</name>
    <dbReference type="NCBI Taxonomy" id="2219043"/>
    <lineage>
        <taxon>Bacteria</taxon>
        <taxon>Bacillati</taxon>
        <taxon>Armatimonadota</taxon>
        <taxon>Armatimonadia</taxon>
        <taxon>Capsulimonadales</taxon>
        <taxon>Capsulimonadaceae</taxon>
        <taxon>Capsulimonas</taxon>
    </lineage>
</organism>
<protein>
    <submittedName>
        <fullName evidence="1">Uncharacterized protein</fullName>
    </submittedName>
</protein>
<dbReference type="AlphaFoldDB" id="A0A402CUK9"/>
<name>A0A402CUK9_9BACT</name>
<keyword evidence="2" id="KW-1185">Reference proteome</keyword>
<gene>
    <name evidence="1" type="ORF">CCAX7_10520</name>
</gene>
<dbReference type="EMBL" id="AP025739">
    <property type="protein sequence ID" value="BDI29001.1"/>
    <property type="molecule type" value="Genomic_DNA"/>
</dbReference>
<dbReference type="Proteomes" id="UP000287394">
    <property type="component" value="Chromosome"/>
</dbReference>
<proteinExistence type="predicted"/>
<evidence type="ECO:0000313" key="1">
    <source>
        <dbReference type="EMBL" id="BDI29001.1"/>
    </source>
</evidence>
<reference evidence="1 2" key="1">
    <citation type="journal article" date="2019" name="Int. J. Syst. Evol. Microbiol.">
        <title>Capsulimonas corticalis gen. nov., sp. nov., an aerobic capsulated bacterium, of a novel bacterial order, Capsulimonadales ord. nov., of the class Armatimonadia of the phylum Armatimonadetes.</title>
        <authorList>
            <person name="Li J."/>
            <person name="Kudo C."/>
            <person name="Tonouchi A."/>
        </authorList>
    </citation>
    <scope>NUCLEOTIDE SEQUENCE [LARGE SCALE GENOMIC DNA]</scope>
    <source>
        <strain evidence="1 2">AX-7</strain>
    </source>
</reference>
<sequence length="173" mass="20177">MPGVYKLIFTPGGYYRVQRGTRGNDYLLDDGRRLEVWRHPVFCFSCRAYTEGEVVTPVSEVDALLDSCRREKHRITQGRADRPRARERLKELNERIERLELRRSWSRKRNSPPRCLECGCTELVFLKRGEEIANPSGAGTVRLEWLGMCSLRPRDFTYSPEGDRLPGFSLPQW</sequence>
<evidence type="ECO:0000313" key="2">
    <source>
        <dbReference type="Proteomes" id="UP000287394"/>
    </source>
</evidence>
<dbReference type="OrthoDB" id="10019081at2"/>
<accession>A0A402CUK9</accession>
<dbReference type="KEGG" id="ccot:CCAX7_10520"/>
<dbReference type="RefSeq" id="WP_119321051.1">
    <property type="nucleotide sequence ID" value="NZ_AP025739.1"/>
</dbReference>